<dbReference type="Pfam" id="PF00005">
    <property type="entry name" value="ABC_tran"/>
    <property type="match status" value="1"/>
</dbReference>
<dbReference type="AlphaFoldDB" id="A0A427V1J6"/>
<dbReference type="GO" id="GO:0005524">
    <property type="term" value="F:ATP binding"/>
    <property type="evidence" value="ECO:0007669"/>
    <property type="project" value="UniProtKB-KW"/>
</dbReference>
<evidence type="ECO:0000256" key="1">
    <source>
        <dbReference type="ARBA" id="ARBA00022448"/>
    </source>
</evidence>
<dbReference type="RefSeq" id="WP_125293478.1">
    <property type="nucleotide sequence ID" value="NZ_JAPTZM010000004.1"/>
</dbReference>
<sequence>MDNCLQAQHLTLTRNGRHLVNDVSLSLEPGEFVTLIGPNGAGKSTLLRMLTGFLAPSQGECVLDGQSLNDWHKDALSRQRAVMRQNSQLAFSWPVEEIIAMGRAPWGESAKQETINQVMALTGCDSLRGRDYCQLSGGEQQRVQLARALAQLWHHDGPRGWLFLDEPTSALDLYHQQHLLRLLHQLTRAGKLHVCVVLHDLNLAALWADRILLMHQGKLVASGSPWQVLEEATLRRWYQADVRVRPHPEQNTPQVFLRP</sequence>
<evidence type="ECO:0000256" key="4">
    <source>
        <dbReference type="ARBA" id="ARBA00022967"/>
    </source>
</evidence>
<keyword evidence="4" id="KW-1278">Translocase</keyword>
<dbReference type="InterPro" id="IPR003593">
    <property type="entry name" value="AAA+_ATPase"/>
</dbReference>
<dbReference type="InterPro" id="IPR017871">
    <property type="entry name" value="ABC_transporter-like_CS"/>
</dbReference>
<dbReference type="OrthoDB" id="5292475at2"/>
<gene>
    <name evidence="7" type="ORF">EGT71_09380</name>
</gene>
<keyword evidence="2" id="KW-0547">Nucleotide-binding</keyword>
<dbReference type="CDD" id="cd03214">
    <property type="entry name" value="ABC_Iron-Siderophores_B12_Hemin"/>
    <property type="match status" value="1"/>
</dbReference>
<dbReference type="EMBL" id="RHXB01000005">
    <property type="protein sequence ID" value="RSE26629.1"/>
    <property type="molecule type" value="Genomic_DNA"/>
</dbReference>
<evidence type="ECO:0000256" key="5">
    <source>
        <dbReference type="ARBA" id="ARBA00037066"/>
    </source>
</evidence>
<accession>A0A427V1J6</accession>
<organism evidence="7 8">
    <name type="scientific">Atlantibacter subterraneus</name>
    <dbReference type="NCBI Taxonomy" id="255519"/>
    <lineage>
        <taxon>Bacteria</taxon>
        <taxon>Pseudomonadati</taxon>
        <taxon>Pseudomonadota</taxon>
        <taxon>Gammaproteobacteria</taxon>
        <taxon>Enterobacterales</taxon>
        <taxon>Enterobacteriaceae</taxon>
        <taxon>Atlantibacter</taxon>
    </lineage>
</organism>
<evidence type="ECO:0000256" key="2">
    <source>
        <dbReference type="ARBA" id="ARBA00022741"/>
    </source>
</evidence>
<evidence type="ECO:0000313" key="7">
    <source>
        <dbReference type="EMBL" id="RSE26629.1"/>
    </source>
</evidence>
<proteinExistence type="predicted"/>
<dbReference type="NCBIfam" id="NF010068">
    <property type="entry name" value="PRK13548.1"/>
    <property type="match status" value="1"/>
</dbReference>
<dbReference type="Proteomes" id="UP000275331">
    <property type="component" value="Unassembled WGS sequence"/>
</dbReference>
<dbReference type="SMART" id="SM00382">
    <property type="entry name" value="AAA"/>
    <property type="match status" value="1"/>
</dbReference>
<dbReference type="GO" id="GO:0016887">
    <property type="term" value="F:ATP hydrolysis activity"/>
    <property type="evidence" value="ECO:0007669"/>
    <property type="project" value="InterPro"/>
</dbReference>
<dbReference type="PROSITE" id="PS50893">
    <property type="entry name" value="ABC_TRANSPORTER_2"/>
    <property type="match status" value="1"/>
</dbReference>
<keyword evidence="3 7" id="KW-0067">ATP-binding</keyword>
<dbReference type="PROSITE" id="PS00211">
    <property type="entry name" value="ABC_TRANSPORTER_1"/>
    <property type="match status" value="1"/>
</dbReference>
<dbReference type="InterPro" id="IPR027417">
    <property type="entry name" value="P-loop_NTPase"/>
</dbReference>
<name>A0A427V1J6_9ENTR</name>
<dbReference type="InterPro" id="IPR003439">
    <property type="entry name" value="ABC_transporter-like_ATP-bd"/>
</dbReference>
<dbReference type="PANTHER" id="PTHR42794:SF1">
    <property type="entry name" value="HEMIN IMPORT ATP-BINDING PROTEIN HMUV"/>
    <property type="match status" value="1"/>
</dbReference>
<comment type="caution">
    <text evidence="7">The sequence shown here is derived from an EMBL/GenBank/DDBJ whole genome shotgun (WGS) entry which is preliminary data.</text>
</comment>
<evidence type="ECO:0000259" key="6">
    <source>
        <dbReference type="PROSITE" id="PS50893"/>
    </source>
</evidence>
<reference evidence="7 8" key="1">
    <citation type="submission" date="2018-10" db="EMBL/GenBank/DDBJ databases">
        <title>Transmission dynamics of multidrug resistant bacteria on intensive care unit surfaces.</title>
        <authorList>
            <person name="D'Souza A.W."/>
            <person name="Potter R.F."/>
            <person name="Wallace M."/>
            <person name="Shupe A."/>
            <person name="Patel S."/>
            <person name="Sun S."/>
            <person name="Gul D."/>
            <person name="Kwon J.H."/>
            <person name="Andleeb S."/>
            <person name="Burnham C.-A.D."/>
            <person name="Dantas G."/>
        </authorList>
    </citation>
    <scope>NUCLEOTIDE SEQUENCE [LARGE SCALE GENOMIC DNA]</scope>
    <source>
        <strain evidence="7 8">AS_373</strain>
    </source>
</reference>
<protein>
    <submittedName>
        <fullName evidence="7">Heme ABC transporter ATP-binding protein</fullName>
    </submittedName>
</protein>
<feature type="domain" description="ABC transporter" evidence="6">
    <location>
        <begin position="5"/>
        <end position="241"/>
    </location>
</feature>
<dbReference type="PANTHER" id="PTHR42794">
    <property type="entry name" value="HEMIN IMPORT ATP-BINDING PROTEIN HMUV"/>
    <property type="match status" value="1"/>
</dbReference>
<keyword evidence="1" id="KW-0813">Transport</keyword>
<evidence type="ECO:0000313" key="8">
    <source>
        <dbReference type="Proteomes" id="UP000275331"/>
    </source>
</evidence>
<dbReference type="Gene3D" id="3.40.50.300">
    <property type="entry name" value="P-loop containing nucleotide triphosphate hydrolases"/>
    <property type="match status" value="1"/>
</dbReference>
<dbReference type="SUPFAM" id="SSF52540">
    <property type="entry name" value="P-loop containing nucleoside triphosphate hydrolases"/>
    <property type="match status" value="1"/>
</dbReference>
<comment type="function">
    <text evidence="5">Part of the ABC transporter complex HmuTUV involved in hemin import. Responsible for energy coupling to the transport system.</text>
</comment>
<evidence type="ECO:0000256" key="3">
    <source>
        <dbReference type="ARBA" id="ARBA00022840"/>
    </source>
</evidence>